<dbReference type="RefSeq" id="XP_043009811.1">
    <property type="nucleotide sequence ID" value="XM_043151731.1"/>
</dbReference>
<feature type="domain" description="Major facilitator superfamily (MFS) profile" evidence="7">
    <location>
        <begin position="46"/>
        <end position="464"/>
    </location>
</feature>
<reference evidence="8" key="1">
    <citation type="journal article" date="2021" name="Genome Biol. Evol.">
        <title>The assembled and annotated genome of the fairy-ring fungus Marasmius oreades.</title>
        <authorList>
            <person name="Hiltunen M."/>
            <person name="Ament-Velasquez S.L."/>
            <person name="Johannesson H."/>
        </authorList>
    </citation>
    <scope>NUCLEOTIDE SEQUENCE</scope>
    <source>
        <strain evidence="8">03SP1</strain>
    </source>
</reference>
<dbReference type="PANTHER" id="PTHR43791:SF51">
    <property type="entry name" value="MAJOR FACILITATOR SUPERFAMILY (MFS) PROFILE DOMAIN-CONTAINING PROTEIN"/>
    <property type="match status" value="1"/>
</dbReference>
<dbReference type="Pfam" id="PF07690">
    <property type="entry name" value="MFS_1"/>
    <property type="match status" value="1"/>
</dbReference>
<feature type="transmembrane region" description="Helical" evidence="6">
    <location>
        <begin position="344"/>
        <end position="365"/>
    </location>
</feature>
<feature type="transmembrane region" description="Helical" evidence="6">
    <location>
        <begin position="279"/>
        <end position="300"/>
    </location>
</feature>
<evidence type="ECO:0000256" key="1">
    <source>
        <dbReference type="ARBA" id="ARBA00004141"/>
    </source>
</evidence>
<evidence type="ECO:0000313" key="9">
    <source>
        <dbReference type="Proteomes" id="UP001049176"/>
    </source>
</evidence>
<protein>
    <recommendedName>
        <fullName evidence="7">Major facilitator superfamily (MFS) profile domain-containing protein</fullName>
    </recommendedName>
</protein>
<evidence type="ECO:0000256" key="5">
    <source>
        <dbReference type="ARBA" id="ARBA00023136"/>
    </source>
</evidence>
<dbReference type="InterPro" id="IPR011701">
    <property type="entry name" value="MFS"/>
</dbReference>
<sequence>MGFDYDFNHGSSEIVGQVGAKQVQVSAEEYDEELYQRVLKRVDRRIMPLVLFQYLIMRIDVNNVSNVAILNVEQGTDIKTQLGLSAQQWVWVIASFYYPYMFLEPVSTILLKKSTPPVWISRIMVTWGILTCSVAAVKTYGALIALRALIGAAEAGYFPCIIYFWTFWYTPAELAIRVAALYSMAALSGFVGGFLSYAISFANGRLAGWQWLYIIEGLMPIGVGILTYFALPAYPDRAKWLTEKEKNVIIKHLHRDAPKVTGKTWSWSAARLLFTDPTYYTFTFAWICTGVGGNGIIYALPQVIKDLGFADSRKSNILTMPPAFASFSLVLILGYYIRRGLINPFPTVVVLDIVLIACYIVLLTVETVGVRYFVLVVSTAASQCIYPMLWPKRVQALRGTAMAGLGIGLHNAASQFSGILGPQIFSPAYAPRYTISYRVCVGLLAGGITFHLLTWLLMHGPVQKYVPSLAQHIQSQTQIRKRDLEAHWSSEGNESVGDVESIKISSVLGKQVLVMDLEVEN</sequence>
<accession>A0A9P7S0U4</accession>
<dbReference type="GeneID" id="66076097"/>
<dbReference type="SUPFAM" id="SSF103473">
    <property type="entry name" value="MFS general substrate transporter"/>
    <property type="match status" value="1"/>
</dbReference>
<keyword evidence="5 6" id="KW-0472">Membrane</keyword>
<dbReference type="Proteomes" id="UP001049176">
    <property type="component" value="Chromosome 4"/>
</dbReference>
<feature type="transmembrane region" description="Helical" evidence="6">
    <location>
        <begin position="117"/>
        <end position="137"/>
    </location>
</feature>
<evidence type="ECO:0000313" key="8">
    <source>
        <dbReference type="EMBL" id="KAG7093341.1"/>
    </source>
</evidence>
<evidence type="ECO:0000256" key="6">
    <source>
        <dbReference type="SAM" id="Phobius"/>
    </source>
</evidence>
<dbReference type="KEGG" id="more:E1B28_007021"/>
<name>A0A9P7S0U4_9AGAR</name>
<feature type="transmembrane region" description="Helical" evidence="6">
    <location>
        <begin position="89"/>
        <end position="111"/>
    </location>
</feature>
<comment type="subcellular location">
    <subcellularLocation>
        <location evidence="1">Membrane</location>
        <topology evidence="1">Multi-pass membrane protein</topology>
    </subcellularLocation>
</comment>
<proteinExistence type="predicted"/>
<feature type="transmembrane region" description="Helical" evidence="6">
    <location>
        <begin position="211"/>
        <end position="231"/>
    </location>
</feature>
<keyword evidence="4 6" id="KW-1133">Transmembrane helix</keyword>
<gene>
    <name evidence="8" type="ORF">E1B28_007021</name>
</gene>
<dbReference type="Gene3D" id="1.20.1250.20">
    <property type="entry name" value="MFS general substrate transporter like domains"/>
    <property type="match status" value="1"/>
</dbReference>
<feature type="transmembrane region" description="Helical" evidence="6">
    <location>
        <begin position="435"/>
        <end position="458"/>
    </location>
</feature>
<feature type="transmembrane region" description="Helical" evidence="6">
    <location>
        <begin position="320"/>
        <end position="338"/>
    </location>
</feature>
<evidence type="ECO:0000256" key="4">
    <source>
        <dbReference type="ARBA" id="ARBA00022989"/>
    </source>
</evidence>
<keyword evidence="3 6" id="KW-0812">Transmembrane</keyword>
<keyword evidence="9" id="KW-1185">Reference proteome</keyword>
<evidence type="ECO:0000259" key="7">
    <source>
        <dbReference type="PROSITE" id="PS50850"/>
    </source>
</evidence>
<dbReference type="InterPro" id="IPR036259">
    <property type="entry name" value="MFS_trans_sf"/>
</dbReference>
<dbReference type="AlphaFoldDB" id="A0A9P7S0U4"/>
<feature type="transmembrane region" description="Helical" evidence="6">
    <location>
        <begin position="372"/>
        <end position="390"/>
    </location>
</feature>
<evidence type="ECO:0000256" key="2">
    <source>
        <dbReference type="ARBA" id="ARBA00022448"/>
    </source>
</evidence>
<organism evidence="8 9">
    <name type="scientific">Marasmius oreades</name>
    <name type="common">fairy-ring Marasmius</name>
    <dbReference type="NCBI Taxonomy" id="181124"/>
    <lineage>
        <taxon>Eukaryota</taxon>
        <taxon>Fungi</taxon>
        <taxon>Dikarya</taxon>
        <taxon>Basidiomycota</taxon>
        <taxon>Agaricomycotina</taxon>
        <taxon>Agaricomycetes</taxon>
        <taxon>Agaricomycetidae</taxon>
        <taxon>Agaricales</taxon>
        <taxon>Marasmiineae</taxon>
        <taxon>Marasmiaceae</taxon>
        <taxon>Marasmius</taxon>
    </lineage>
</organism>
<dbReference type="GO" id="GO:0016020">
    <property type="term" value="C:membrane"/>
    <property type="evidence" value="ECO:0007669"/>
    <property type="project" value="UniProtKB-SubCell"/>
</dbReference>
<dbReference type="InterPro" id="IPR020846">
    <property type="entry name" value="MFS_dom"/>
</dbReference>
<dbReference type="PANTHER" id="PTHR43791">
    <property type="entry name" value="PERMEASE-RELATED"/>
    <property type="match status" value="1"/>
</dbReference>
<evidence type="ECO:0000256" key="3">
    <source>
        <dbReference type="ARBA" id="ARBA00022692"/>
    </source>
</evidence>
<comment type="caution">
    <text evidence="8">The sequence shown here is derived from an EMBL/GenBank/DDBJ whole genome shotgun (WGS) entry which is preliminary data.</text>
</comment>
<dbReference type="PROSITE" id="PS50850">
    <property type="entry name" value="MFS"/>
    <property type="match status" value="1"/>
</dbReference>
<dbReference type="GO" id="GO:0022857">
    <property type="term" value="F:transmembrane transporter activity"/>
    <property type="evidence" value="ECO:0007669"/>
    <property type="project" value="InterPro"/>
</dbReference>
<feature type="transmembrane region" description="Helical" evidence="6">
    <location>
        <begin position="174"/>
        <end position="199"/>
    </location>
</feature>
<dbReference type="OrthoDB" id="2962993at2759"/>
<dbReference type="EMBL" id="CM032184">
    <property type="protein sequence ID" value="KAG7093341.1"/>
    <property type="molecule type" value="Genomic_DNA"/>
</dbReference>
<feature type="transmembrane region" description="Helical" evidence="6">
    <location>
        <begin position="144"/>
        <end position="168"/>
    </location>
</feature>
<keyword evidence="2" id="KW-0813">Transport</keyword>